<dbReference type="InterPro" id="IPR036508">
    <property type="entry name" value="Chitin-bd_dom_sf"/>
</dbReference>
<feature type="non-terminal residue" evidence="7">
    <location>
        <position position="1"/>
    </location>
</feature>
<dbReference type="Pfam" id="PF01607">
    <property type="entry name" value="CBM_14"/>
    <property type="match status" value="3"/>
</dbReference>
<dbReference type="InterPro" id="IPR002557">
    <property type="entry name" value="Chitin-bd_dom"/>
</dbReference>
<dbReference type="AlphaFoldDB" id="A0A8S2FMD0"/>
<protein>
    <recommendedName>
        <fullName evidence="6">Chitin-binding type-2 domain-containing protein</fullName>
    </recommendedName>
</protein>
<keyword evidence="3" id="KW-0677">Repeat</keyword>
<dbReference type="EMBL" id="CAJOBA010056847">
    <property type="protein sequence ID" value="CAF4295668.1"/>
    <property type="molecule type" value="Genomic_DNA"/>
</dbReference>
<evidence type="ECO:0000313" key="8">
    <source>
        <dbReference type="EMBL" id="CAF4295668.1"/>
    </source>
</evidence>
<feature type="domain" description="Chitin-binding type-2" evidence="6">
    <location>
        <begin position="238"/>
        <end position="294"/>
    </location>
</feature>
<keyword evidence="1" id="KW-0147">Chitin-binding</keyword>
<evidence type="ECO:0000313" key="7">
    <source>
        <dbReference type="EMBL" id="CAF1507551.1"/>
    </source>
</evidence>
<dbReference type="SUPFAM" id="SSF57625">
    <property type="entry name" value="Invertebrate chitin-binding proteins"/>
    <property type="match status" value="3"/>
</dbReference>
<dbReference type="GO" id="GO:0005576">
    <property type="term" value="C:extracellular region"/>
    <property type="evidence" value="ECO:0007669"/>
    <property type="project" value="InterPro"/>
</dbReference>
<keyword evidence="2" id="KW-0732">Signal</keyword>
<evidence type="ECO:0000256" key="2">
    <source>
        <dbReference type="ARBA" id="ARBA00022729"/>
    </source>
</evidence>
<evidence type="ECO:0000313" key="9">
    <source>
        <dbReference type="Proteomes" id="UP000677228"/>
    </source>
</evidence>
<dbReference type="Gene3D" id="2.170.140.10">
    <property type="entry name" value="Chitin binding domain"/>
    <property type="match status" value="3"/>
</dbReference>
<keyword evidence="4" id="KW-1015">Disulfide bond</keyword>
<evidence type="ECO:0000256" key="1">
    <source>
        <dbReference type="ARBA" id="ARBA00022669"/>
    </source>
</evidence>
<dbReference type="PANTHER" id="PTHR23301:SF0">
    <property type="entry name" value="CHITIN-BINDING TYPE-2 DOMAIN-CONTAINING PROTEIN-RELATED"/>
    <property type="match status" value="1"/>
</dbReference>
<evidence type="ECO:0000256" key="3">
    <source>
        <dbReference type="ARBA" id="ARBA00022737"/>
    </source>
</evidence>
<dbReference type="GO" id="GO:0008061">
    <property type="term" value="F:chitin binding"/>
    <property type="evidence" value="ECO:0007669"/>
    <property type="project" value="UniProtKB-KW"/>
</dbReference>
<comment type="caution">
    <text evidence="7">The sequence shown here is derived from an EMBL/GenBank/DDBJ whole genome shotgun (WGS) entry which is preliminary data.</text>
</comment>
<evidence type="ECO:0000259" key="6">
    <source>
        <dbReference type="PROSITE" id="PS50940"/>
    </source>
</evidence>
<reference evidence="7" key="1">
    <citation type="submission" date="2021-02" db="EMBL/GenBank/DDBJ databases">
        <authorList>
            <person name="Nowell W R."/>
        </authorList>
    </citation>
    <scope>NUCLEOTIDE SEQUENCE</scope>
</reference>
<organism evidence="7 9">
    <name type="scientific">Didymodactylos carnosus</name>
    <dbReference type="NCBI Taxonomy" id="1234261"/>
    <lineage>
        <taxon>Eukaryota</taxon>
        <taxon>Metazoa</taxon>
        <taxon>Spiralia</taxon>
        <taxon>Gnathifera</taxon>
        <taxon>Rotifera</taxon>
        <taxon>Eurotatoria</taxon>
        <taxon>Bdelloidea</taxon>
        <taxon>Philodinida</taxon>
        <taxon>Philodinidae</taxon>
        <taxon>Didymodactylos</taxon>
    </lineage>
</organism>
<feature type="domain" description="Chitin-binding type-2" evidence="6">
    <location>
        <begin position="143"/>
        <end position="197"/>
    </location>
</feature>
<feature type="domain" description="Chitin-binding type-2" evidence="6">
    <location>
        <begin position="350"/>
        <end position="407"/>
    </location>
</feature>
<dbReference type="InterPro" id="IPR051940">
    <property type="entry name" value="Chitin_bind-dev_reg"/>
</dbReference>
<evidence type="ECO:0000256" key="5">
    <source>
        <dbReference type="ARBA" id="ARBA00023180"/>
    </source>
</evidence>
<name>A0A8S2FMD0_9BILA</name>
<proteinExistence type="predicted"/>
<keyword evidence="5" id="KW-0325">Glycoprotein</keyword>
<dbReference type="PROSITE" id="PS50940">
    <property type="entry name" value="CHIT_BIND_II"/>
    <property type="match status" value="3"/>
</dbReference>
<dbReference type="Proteomes" id="UP000682733">
    <property type="component" value="Unassembled WGS sequence"/>
</dbReference>
<accession>A0A8S2FMD0</accession>
<evidence type="ECO:0000256" key="4">
    <source>
        <dbReference type="ARBA" id="ARBA00023157"/>
    </source>
</evidence>
<gene>
    <name evidence="7" type="ORF">OVA965_LOCUS37224</name>
    <name evidence="8" type="ORF">TMI583_LOCUS38288</name>
</gene>
<dbReference type="EMBL" id="CAJNOK010034800">
    <property type="protein sequence ID" value="CAF1507551.1"/>
    <property type="molecule type" value="Genomic_DNA"/>
</dbReference>
<sequence length="414" mass="47101">MCIFQRTGEAGEPCQSELEKHNSRTFNFNFTSVKSLRAVNDTILLQQKSSKNLTLLKLLVSTNESNNQIQYIETPINSATTILTKWNMQITSTYLEPNQTKDTQNTYTSSAAIVTKPNSYILNEDDYSDEELNDEERKRVKRAFTCKVDGYFPDYNNCRIYHMCNGGIGTAVVCGEGTVWDPEKKICGWTNTVECRNGIRKWEKITDMRGMTLFSTDSARAWQKKSTKKWTALKVDSNYTCEYDSEGNYPDPKYCHVYYYCTAGVHIPIACGGGLWYSTKDDQCVWPKDSDCKAGHLYTSSTLKNLSEENYVLSNRHLENVYSTIKCPTGVSKFFEDPYDCAAYHFCSGENRCPANGQRMKFVDPSSCCQYFECITGQLKEQICPPYKLFSTLSKSCESYQVVVCGTRTPCIVP</sequence>
<dbReference type="Proteomes" id="UP000677228">
    <property type="component" value="Unassembled WGS sequence"/>
</dbReference>
<dbReference type="PANTHER" id="PTHR23301">
    <property type="entry name" value="CHITIN BINDING PERITROPHIN-A"/>
    <property type="match status" value="1"/>
</dbReference>
<dbReference type="SMART" id="SM00494">
    <property type="entry name" value="ChtBD2"/>
    <property type="match status" value="3"/>
</dbReference>